<reference evidence="24" key="4">
    <citation type="submission" date="2025-09" db="UniProtKB">
        <authorList>
            <consortium name="Ensembl"/>
        </authorList>
    </citation>
    <scope>IDENTIFICATION</scope>
</reference>
<keyword evidence="16" id="KW-0449">Lipoprotein</keyword>
<dbReference type="EMBL" id="AGCU01077903">
    <property type="status" value="NOT_ANNOTATED_CDS"/>
    <property type="molecule type" value="Genomic_DNA"/>
</dbReference>
<keyword evidence="11" id="KW-0770">Synapse</keyword>
<keyword evidence="12" id="KW-0175">Coiled coil</keyword>
<evidence type="ECO:0000256" key="2">
    <source>
        <dbReference type="ARBA" id="ARBA00004342"/>
    </source>
</evidence>
<evidence type="ECO:0000256" key="1">
    <source>
        <dbReference type="ARBA" id="ARBA00004279"/>
    </source>
</evidence>
<evidence type="ECO:0000256" key="19">
    <source>
        <dbReference type="ARBA" id="ARBA00037871"/>
    </source>
</evidence>
<accession>K7G6A2</accession>
<dbReference type="GO" id="GO:0043197">
    <property type="term" value="C:dendritic spine"/>
    <property type="evidence" value="ECO:0007669"/>
    <property type="project" value="UniProtKB-SubCell"/>
</dbReference>
<sequence length="287" mass="30248">RLEKELESLENGDLAPSTKETLGEMAEEEQKAANAQKVWGGERSPAGLRAAERPISNSPMKSVEGSSLMKAAMYSVEITVEKDKVTGETKVLSSTTLLPKHPCLQGVKVYEDEMKAWREPSGEQGMQQGSPPCGASLVCLPLAPELGRAPRGAGAVGSARHLEKSLLPREPVAQAAQDEQTPPVVTPGRALTQTCCPLPWPVGSHAAPRLGLRGVLWTGAPRGAGAEPGASRFSPPPKGSAGERAGALPLKEDSQAGEKPGANDTEPKGADQDMDMKKQRCKCCTVM</sequence>
<evidence type="ECO:0000256" key="23">
    <source>
        <dbReference type="SAM" id="MobiDB-lite"/>
    </source>
</evidence>
<keyword evidence="8" id="KW-0488">Methylation</keyword>
<name>K7G6A2_PELSI</name>
<evidence type="ECO:0000313" key="25">
    <source>
        <dbReference type="Proteomes" id="UP000007267"/>
    </source>
</evidence>
<comment type="subcellular location">
    <subcellularLocation>
        <location evidence="18">Apicolateral cell membrane</location>
        <topology evidence="18">Lipid-anchor</topology>
    </subcellularLocation>
    <subcellularLocation>
        <location evidence="19">Basolateral cell membrane</location>
        <topology evidence="19">Lipid-anchor</topology>
    </subcellularLocation>
    <subcellularLocation>
        <location evidence="2">Cell membrane</location>
        <topology evidence="2">Lipid-anchor</topology>
        <orientation evidence="2">Cytoplasmic side</orientation>
    </subcellularLocation>
    <subcellularLocation>
        <location evidence="3">Cell projection</location>
        <location evidence="3">Axon</location>
    </subcellularLocation>
    <subcellularLocation>
        <location evidence="1">Cell projection</location>
        <location evidence="1">Dendrite</location>
    </subcellularLocation>
    <subcellularLocation>
        <location evidence="5">Cell projection</location>
        <location evidence="5">Dendritic spine</location>
    </subcellularLocation>
    <subcellularLocation>
        <location evidence="4">Cell projection</location>
        <location evidence="4">Filopodium membrane</location>
        <topology evidence="4">Lipid-anchor</topology>
    </subcellularLocation>
</comment>
<evidence type="ECO:0000256" key="8">
    <source>
        <dbReference type="ARBA" id="ARBA00022481"/>
    </source>
</evidence>
<comment type="subunit">
    <text evidence="20">Interacts with dopamine receptor DRD3.</text>
</comment>
<gene>
    <name evidence="24" type="primary">PALM</name>
</gene>
<keyword evidence="15" id="KW-0966">Cell projection</keyword>
<dbReference type="EMBL" id="AGCU01077906">
    <property type="status" value="NOT_ANNOTATED_CDS"/>
    <property type="molecule type" value="Genomic_DNA"/>
</dbReference>
<evidence type="ECO:0000256" key="15">
    <source>
        <dbReference type="ARBA" id="ARBA00023273"/>
    </source>
</evidence>
<keyword evidence="14" id="KW-0564">Palmitate</keyword>
<dbReference type="GO" id="GO:0016327">
    <property type="term" value="C:apicolateral plasma membrane"/>
    <property type="evidence" value="ECO:0007669"/>
    <property type="project" value="UniProtKB-SubCell"/>
</dbReference>
<reference evidence="25" key="2">
    <citation type="journal article" date="2013" name="Nat. Genet.">
        <title>The draft genomes of soft-shell turtle and green sea turtle yield insights into the development and evolution of the turtle-specific body plan.</title>
        <authorList>
            <person name="Wang Z."/>
            <person name="Pascual-Anaya J."/>
            <person name="Zadissa A."/>
            <person name="Li W."/>
            <person name="Niimura Y."/>
            <person name="Huang Z."/>
            <person name="Li C."/>
            <person name="White S."/>
            <person name="Xiong Z."/>
            <person name="Fang D."/>
            <person name="Wang B."/>
            <person name="Ming Y."/>
            <person name="Chen Y."/>
            <person name="Zheng Y."/>
            <person name="Kuraku S."/>
            <person name="Pignatelli M."/>
            <person name="Herrero J."/>
            <person name="Beal K."/>
            <person name="Nozawa M."/>
            <person name="Li Q."/>
            <person name="Wang J."/>
            <person name="Zhang H."/>
            <person name="Yu L."/>
            <person name="Shigenobu S."/>
            <person name="Wang J."/>
            <person name="Liu J."/>
            <person name="Flicek P."/>
            <person name="Searle S."/>
            <person name="Wang J."/>
            <person name="Kuratani S."/>
            <person name="Yin Y."/>
            <person name="Aken B."/>
            <person name="Zhang G."/>
            <person name="Irie N."/>
        </authorList>
    </citation>
    <scope>NUCLEOTIDE SEQUENCE [LARGE SCALE GENOMIC DNA]</scope>
    <source>
        <strain evidence="25">Daiwa-1</strain>
    </source>
</reference>
<comment type="similarity">
    <text evidence="6">Belongs to the paralemmin family.</text>
</comment>
<dbReference type="GO" id="GO:0016323">
    <property type="term" value="C:basolateral plasma membrane"/>
    <property type="evidence" value="ECO:0007669"/>
    <property type="project" value="UniProtKB-SubCell"/>
</dbReference>
<evidence type="ECO:0000256" key="10">
    <source>
        <dbReference type="ARBA" id="ARBA00022960"/>
    </source>
</evidence>
<feature type="region of interest" description="Disordered" evidence="23">
    <location>
        <begin position="1"/>
        <end position="63"/>
    </location>
</feature>
<dbReference type="GeneTree" id="ENSGT00940000160580"/>
<keyword evidence="7" id="KW-1003">Cell membrane</keyword>
<evidence type="ECO:0000256" key="4">
    <source>
        <dbReference type="ARBA" id="ARBA00004527"/>
    </source>
</evidence>
<evidence type="ECO:0000256" key="5">
    <source>
        <dbReference type="ARBA" id="ARBA00004552"/>
    </source>
</evidence>
<evidence type="ECO:0000256" key="21">
    <source>
        <dbReference type="ARBA" id="ARBA00040790"/>
    </source>
</evidence>
<dbReference type="GO" id="GO:0031527">
    <property type="term" value="C:filopodium membrane"/>
    <property type="evidence" value="ECO:0007669"/>
    <property type="project" value="UniProtKB-SubCell"/>
</dbReference>
<organism evidence="24 25">
    <name type="scientific">Pelodiscus sinensis</name>
    <name type="common">Chinese softshell turtle</name>
    <name type="synonym">Trionyx sinensis</name>
    <dbReference type="NCBI Taxonomy" id="13735"/>
    <lineage>
        <taxon>Eukaryota</taxon>
        <taxon>Metazoa</taxon>
        <taxon>Chordata</taxon>
        <taxon>Craniata</taxon>
        <taxon>Vertebrata</taxon>
        <taxon>Euteleostomi</taxon>
        <taxon>Archelosauria</taxon>
        <taxon>Testudinata</taxon>
        <taxon>Testudines</taxon>
        <taxon>Cryptodira</taxon>
        <taxon>Trionychia</taxon>
        <taxon>Trionychidae</taxon>
        <taxon>Pelodiscus</taxon>
    </lineage>
</organism>
<dbReference type="GO" id="GO:0008360">
    <property type="term" value="P:regulation of cell shape"/>
    <property type="evidence" value="ECO:0007669"/>
    <property type="project" value="UniProtKB-KW"/>
</dbReference>
<dbReference type="PANTHER" id="PTHR10498:SF6">
    <property type="entry name" value="PARALEMMIN-1"/>
    <property type="match status" value="1"/>
</dbReference>
<keyword evidence="17" id="KW-0636">Prenylation</keyword>
<evidence type="ECO:0000256" key="9">
    <source>
        <dbReference type="ARBA" id="ARBA00022553"/>
    </source>
</evidence>
<evidence type="ECO:0000256" key="11">
    <source>
        <dbReference type="ARBA" id="ARBA00023018"/>
    </source>
</evidence>
<evidence type="ECO:0000256" key="3">
    <source>
        <dbReference type="ARBA" id="ARBA00004489"/>
    </source>
</evidence>
<keyword evidence="10" id="KW-0133">Cell shape</keyword>
<dbReference type="Proteomes" id="UP000007267">
    <property type="component" value="Unassembled WGS sequence"/>
</dbReference>
<evidence type="ECO:0000256" key="22">
    <source>
        <dbReference type="ARBA" id="ARBA00041963"/>
    </source>
</evidence>
<evidence type="ECO:0000256" key="6">
    <source>
        <dbReference type="ARBA" id="ARBA00005756"/>
    </source>
</evidence>
<evidence type="ECO:0000256" key="16">
    <source>
        <dbReference type="ARBA" id="ARBA00023288"/>
    </source>
</evidence>
<dbReference type="GO" id="GO:0030424">
    <property type="term" value="C:axon"/>
    <property type="evidence" value="ECO:0007669"/>
    <property type="project" value="UniProtKB-SubCell"/>
</dbReference>
<feature type="compositionally biased region" description="Basic and acidic residues" evidence="23">
    <location>
        <begin position="265"/>
        <end position="277"/>
    </location>
</feature>
<evidence type="ECO:0000256" key="12">
    <source>
        <dbReference type="ARBA" id="ARBA00023054"/>
    </source>
</evidence>
<reference evidence="25" key="1">
    <citation type="submission" date="2011-10" db="EMBL/GenBank/DDBJ databases">
        <authorList>
            <consortium name="Soft-shell Turtle Genome Consortium"/>
        </authorList>
    </citation>
    <scope>NUCLEOTIDE SEQUENCE [LARGE SCALE GENOMIC DNA]</scope>
    <source>
        <strain evidence="25">Daiwa-1</strain>
    </source>
</reference>
<dbReference type="EMBL" id="AGCU01077907">
    <property type="status" value="NOT_ANNOTATED_CDS"/>
    <property type="molecule type" value="Genomic_DNA"/>
</dbReference>
<dbReference type="EMBL" id="AGCU01077901">
    <property type="status" value="NOT_ANNOTATED_CDS"/>
    <property type="molecule type" value="Genomic_DNA"/>
</dbReference>
<evidence type="ECO:0000256" key="20">
    <source>
        <dbReference type="ARBA" id="ARBA00038823"/>
    </source>
</evidence>
<evidence type="ECO:0000256" key="17">
    <source>
        <dbReference type="ARBA" id="ARBA00023289"/>
    </source>
</evidence>
<keyword evidence="13" id="KW-0472">Membrane</keyword>
<feature type="region of interest" description="Disordered" evidence="23">
    <location>
        <begin position="223"/>
        <end position="277"/>
    </location>
</feature>
<dbReference type="EMBL" id="AGCU01077904">
    <property type="status" value="NOT_ANNOTATED_CDS"/>
    <property type="molecule type" value="Genomic_DNA"/>
</dbReference>
<evidence type="ECO:0000256" key="14">
    <source>
        <dbReference type="ARBA" id="ARBA00023139"/>
    </source>
</evidence>
<dbReference type="EMBL" id="AGCU01077902">
    <property type="status" value="NOT_ANNOTATED_CDS"/>
    <property type="molecule type" value="Genomic_DNA"/>
</dbReference>
<dbReference type="PANTHER" id="PTHR10498">
    <property type="entry name" value="PARALEMMIN-RELATED"/>
    <property type="match status" value="1"/>
</dbReference>
<evidence type="ECO:0000313" key="24">
    <source>
        <dbReference type="Ensembl" id="ENSPSIP00000015813.1"/>
    </source>
</evidence>
<dbReference type="EMBL" id="AGCU01077905">
    <property type="status" value="NOT_ANNOTATED_CDS"/>
    <property type="molecule type" value="Genomic_DNA"/>
</dbReference>
<dbReference type="InterPro" id="IPR004965">
    <property type="entry name" value="Paralemmin"/>
</dbReference>
<protein>
    <recommendedName>
        <fullName evidence="21">Paralemmin-1</fullName>
    </recommendedName>
    <alternativeName>
        <fullName evidence="22">Paralemmin</fullName>
    </alternativeName>
</protein>
<evidence type="ECO:0000256" key="7">
    <source>
        <dbReference type="ARBA" id="ARBA00022475"/>
    </source>
</evidence>
<proteinExistence type="inferred from homology"/>
<dbReference type="Ensembl" id="ENSPSIT00000015888.1">
    <property type="protein sequence ID" value="ENSPSIP00000015813.1"/>
    <property type="gene ID" value="ENSPSIG00000014093.1"/>
</dbReference>
<keyword evidence="25" id="KW-1185">Reference proteome</keyword>
<dbReference type="Pfam" id="PF03285">
    <property type="entry name" value="Paralemmin"/>
    <property type="match status" value="1"/>
</dbReference>
<dbReference type="AlphaFoldDB" id="K7G6A2"/>
<reference evidence="24" key="3">
    <citation type="submission" date="2025-08" db="UniProtKB">
        <authorList>
            <consortium name="Ensembl"/>
        </authorList>
    </citation>
    <scope>IDENTIFICATION</scope>
</reference>
<evidence type="ECO:0000256" key="18">
    <source>
        <dbReference type="ARBA" id="ARBA00037796"/>
    </source>
</evidence>
<evidence type="ECO:0000256" key="13">
    <source>
        <dbReference type="ARBA" id="ARBA00023136"/>
    </source>
</evidence>
<keyword evidence="9" id="KW-0597">Phosphoprotein</keyword>